<proteinExistence type="predicted"/>
<dbReference type="GO" id="GO:0008270">
    <property type="term" value="F:zinc ion binding"/>
    <property type="evidence" value="ECO:0007669"/>
    <property type="project" value="UniProtKB-KW"/>
</dbReference>
<comment type="caution">
    <text evidence="22">The sequence shown here is derived from an EMBL/GenBank/DDBJ whole genome shotgun (WGS) entry which is preliminary data.</text>
</comment>
<evidence type="ECO:0000256" key="9">
    <source>
        <dbReference type="ARBA" id="ARBA00022833"/>
    </source>
</evidence>
<dbReference type="GO" id="GO:0003723">
    <property type="term" value="F:RNA binding"/>
    <property type="evidence" value="ECO:0007669"/>
    <property type="project" value="UniProtKB-UniRule"/>
</dbReference>
<keyword evidence="23" id="KW-1185">Reference proteome</keyword>
<keyword evidence="17" id="KW-0694">RNA-binding</keyword>
<feature type="region of interest" description="Disordered" evidence="18">
    <location>
        <begin position="1030"/>
        <end position="1067"/>
    </location>
</feature>
<dbReference type="SMART" id="SM00451">
    <property type="entry name" value="ZnF_U1"/>
    <property type="match status" value="3"/>
</dbReference>
<evidence type="ECO:0000256" key="13">
    <source>
        <dbReference type="ARBA" id="ARBA00023242"/>
    </source>
</evidence>
<feature type="region of interest" description="Disordered" evidence="18">
    <location>
        <begin position="670"/>
        <end position="743"/>
    </location>
</feature>
<keyword evidence="12" id="KW-0206">Cytoskeleton</keyword>
<evidence type="ECO:0000256" key="2">
    <source>
        <dbReference type="ARBA" id="ARBA00004123"/>
    </source>
</evidence>
<evidence type="ECO:0000256" key="19">
    <source>
        <dbReference type="SAM" id="Phobius"/>
    </source>
</evidence>
<evidence type="ECO:0000256" key="17">
    <source>
        <dbReference type="PROSITE-ProRule" id="PRU00176"/>
    </source>
</evidence>
<evidence type="ECO:0000256" key="6">
    <source>
        <dbReference type="ARBA" id="ARBA00022723"/>
    </source>
</evidence>
<evidence type="ECO:0000313" key="22">
    <source>
        <dbReference type="EMBL" id="KAK1804442.1"/>
    </source>
</evidence>
<feature type="compositionally biased region" description="Polar residues" evidence="18">
    <location>
        <begin position="811"/>
        <end position="836"/>
    </location>
</feature>
<evidence type="ECO:0000256" key="16">
    <source>
        <dbReference type="ARBA" id="ARBA00039543"/>
    </source>
</evidence>
<dbReference type="EMBL" id="JAROKS010000004">
    <property type="protein sequence ID" value="KAK1804442.1"/>
    <property type="molecule type" value="Genomic_DNA"/>
</dbReference>
<feature type="domain" description="Matrin-type" evidence="21">
    <location>
        <begin position="1101"/>
        <end position="1132"/>
    </location>
</feature>
<evidence type="ECO:0000256" key="4">
    <source>
        <dbReference type="ARBA" id="ARBA00022490"/>
    </source>
</evidence>
<keyword evidence="6" id="KW-0479">Metal-binding</keyword>
<feature type="transmembrane region" description="Helical" evidence="19">
    <location>
        <begin position="1228"/>
        <end position="1248"/>
    </location>
</feature>
<sequence length="1284" mass="144330">MSHNYSYRTPPDGFRLHQHMYSDSCQAESNIYGPRTKSAPQEPMHSTASSNRTLDSSVHMPGKALSFLHSCGLEQSDLTLYAKLPEHLITGETLPKLLFQIKERKASSTPSSRSSTTPPRTDTSSHAWEGSSHVSAVEYPLHRPERPIYPLPPEQVQSWQDRWGNPRRTGSATNTSTGCKTSNILDYGHSSIEDPYYKQTYISAAPETSSTVSQSYGDYSRAPRHNLEPLHPVSLDPFLKVPTRKEASDFLGRVPPVFPYACILCDITVLSEKDWSVHIRGAQHANSQLELVEKYPQWDQQIESARRSECQVTPQPKYSETKDLNRELFRQETKAKIKTTPENDKDWSVHIKGSHNANSQHELRAKYHKWDHHHPIEPSKRVECQVIPQPKATETRVPTRKEASDFHGIIPQAFPYACVLCNITVLSENDWSLHIRGAQHANTQLELLEKYPDWDQHIESAKRSECQKTLPTTSTETRGGAKKDNNSKTIKRPNMKAADMKDKGKVVCIKFVVNSVKEEYLKKLLGQFGAIVKVIMFPTLAFVEMESKDQTEDIVKYFNNNPLEVEGKRVEFSVSGTFTFLQSSRVVSFSPLPAGDGISSELKAIAKRFGSIKNSLFLPSRGYIEMSNPEDAHKLIQQYSANPLKLKRKIIQVTFSSEYENLNMWSRDQQADDRTLRSRKRSGSEIHSSQSDSPSPKRKHSAERADSSRTCSSTEEDDNHESRERSRSSSRRSSVCSQSPAKDGLSELCEYAEVKTSASNDEAAIMDSDSDLEGVEVIADDGVELQHDFDFDGDEPKTEHAPEDNQKMDQEQNTCEEASQQEDQASSTTVMDEQGTSAGVEEVKYSNIQQQENFPSDTMDVPSIHSNVQVETLEGALNDPLKTSNSLKIQIHKEQKGQDVKIEEEDSDLEETLENCITLDQLVEEISSHYQESDELKPSTQETEQPFGKVLDIRNLPTKNYTDLDFVNIAKRYGEVKHYLLFHSCKKGLIEMVHASDADRIAADSKNQDIALRGNILKIKVSEKYGSLPTTRLSAHSDSDEEQGSKGAKSKASSNNHNGASNRKSVCSSDAADGLMAELSNELQNRREPVGTEYVRSVVGYFCDLCSVIYASEEEAKNEHCRSPSHNAKLKEGAPFTCINNNLPYTGFLNKPSQLSSTPLQILFYLNRWYFAAFFIAEILMFVYKGVLLPYPQANLILDIVLLLLYLGLESLRLFYGCKGNLCESSLALTISVGVLVPCTVLSVYYLLLQTFVLRLEFIINAVLLCFYGLELVIGLMTIAAFCR</sequence>
<evidence type="ECO:0000259" key="21">
    <source>
        <dbReference type="PROSITE" id="PS50171"/>
    </source>
</evidence>
<evidence type="ECO:0000256" key="7">
    <source>
        <dbReference type="ARBA" id="ARBA00022771"/>
    </source>
</evidence>
<dbReference type="PROSITE" id="PS50102">
    <property type="entry name" value="RRM"/>
    <property type="match status" value="2"/>
</dbReference>
<keyword evidence="9" id="KW-0862">Zinc</keyword>
<feature type="region of interest" description="Disordered" evidence="18">
    <location>
        <begin position="787"/>
        <end position="836"/>
    </location>
</feature>
<feature type="compositionally biased region" description="Low complexity" evidence="18">
    <location>
        <begin position="107"/>
        <end position="125"/>
    </location>
</feature>
<evidence type="ECO:0000256" key="3">
    <source>
        <dbReference type="ARBA" id="ARBA00004141"/>
    </source>
</evidence>
<feature type="compositionally biased region" description="Polar residues" evidence="18">
    <location>
        <begin position="44"/>
        <end position="55"/>
    </location>
</feature>
<evidence type="ECO:0000259" key="20">
    <source>
        <dbReference type="PROSITE" id="PS50102"/>
    </source>
</evidence>
<feature type="region of interest" description="Disordered" evidence="18">
    <location>
        <begin position="103"/>
        <end position="131"/>
    </location>
</feature>
<dbReference type="InterPro" id="IPR013087">
    <property type="entry name" value="Znf_C2H2_type"/>
</dbReference>
<evidence type="ECO:0000256" key="12">
    <source>
        <dbReference type="ARBA" id="ARBA00023212"/>
    </source>
</evidence>
<dbReference type="Pfam" id="PF09799">
    <property type="entry name" value="Transmemb_17"/>
    <property type="match status" value="1"/>
</dbReference>
<evidence type="ECO:0000256" key="11">
    <source>
        <dbReference type="ARBA" id="ARBA00023136"/>
    </source>
</evidence>
<dbReference type="PANTHER" id="PTHR13531:SF5">
    <property type="entry name" value="TRANSMEMBRANE PROTEIN 216"/>
    <property type="match status" value="1"/>
</dbReference>
<dbReference type="SUPFAM" id="SSF54928">
    <property type="entry name" value="RNA-binding domain, RBD"/>
    <property type="match status" value="3"/>
</dbReference>
<feature type="compositionally biased region" description="Polar residues" evidence="18">
    <location>
        <begin position="685"/>
        <end position="694"/>
    </location>
</feature>
<dbReference type="SMART" id="SM00355">
    <property type="entry name" value="ZnF_C2H2"/>
    <property type="match status" value="3"/>
</dbReference>
<organism evidence="22 23">
    <name type="scientific">Electrophorus voltai</name>
    <dbReference type="NCBI Taxonomy" id="2609070"/>
    <lineage>
        <taxon>Eukaryota</taxon>
        <taxon>Metazoa</taxon>
        <taxon>Chordata</taxon>
        <taxon>Craniata</taxon>
        <taxon>Vertebrata</taxon>
        <taxon>Euteleostomi</taxon>
        <taxon>Actinopterygii</taxon>
        <taxon>Neopterygii</taxon>
        <taxon>Teleostei</taxon>
        <taxon>Ostariophysi</taxon>
        <taxon>Gymnotiformes</taxon>
        <taxon>Gymnotoidei</taxon>
        <taxon>Gymnotidae</taxon>
        <taxon>Electrophorus</taxon>
    </lineage>
</organism>
<dbReference type="InterPro" id="IPR019184">
    <property type="entry name" value="Uncharacterised_TM-17"/>
</dbReference>
<dbReference type="PROSITE" id="PS00028">
    <property type="entry name" value="ZINC_FINGER_C2H2_1"/>
    <property type="match status" value="2"/>
</dbReference>
<feature type="transmembrane region" description="Helical" evidence="19">
    <location>
        <begin position="1196"/>
        <end position="1216"/>
    </location>
</feature>
<reference evidence="22" key="1">
    <citation type="submission" date="2023-03" db="EMBL/GenBank/DDBJ databases">
        <title>Electrophorus voltai genome.</title>
        <authorList>
            <person name="Bian C."/>
        </authorList>
    </citation>
    <scope>NUCLEOTIDE SEQUENCE</scope>
    <source>
        <strain evidence="22">CB-2022</strain>
        <tissue evidence="22">Muscle</tissue>
    </source>
</reference>
<keyword evidence="4" id="KW-0963">Cytoplasm</keyword>
<evidence type="ECO:0000256" key="15">
    <source>
        <dbReference type="ARBA" id="ARBA00037712"/>
    </source>
</evidence>
<evidence type="ECO:0000256" key="1">
    <source>
        <dbReference type="ARBA" id="ARBA00004120"/>
    </source>
</evidence>
<dbReference type="SMART" id="SM00360">
    <property type="entry name" value="RRM"/>
    <property type="match status" value="3"/>
</dbReference>
<comment type="subcellular location">
    <subcellularLocation>
        <location evidence="1">Cytoplasm</location>
        <location evidence="1">Cytoskeleton</location>
        <location evidence="1">Cilium basal body</location>
    </subcellularLocation>
    <subcellularLocation>
        <location evidence="3">Membrane</location>
        <topology evidence="3">Multi-pass membrane protein</topology>
    </subcellularLocation>
    <subcellularLocation>
        <location evidence="2">Nucleus</location>
    </subcellularLocation>
</comment>
<protein>
    <recommendedName>
        <fullName evidence="16">Transmembrane protein 216</fullName>
    </recommendedName>
</protein>
<dbReference type="Pfam" id="PF12874">
    <property type="entry name" value="zf-met"/>
    <property type="match status" value="2"/>
</dbReference>
<keyword evidence="13" id="KW-0539">Nucleus</keyword>
<feature type="compositionally biased region" description="Low complexity" evidence="18">
    <location>
        <begin position="1045"/>
        <end position="1062"/>
    </location>
</feature>
<feature type="domain" description="RRM" evidence="20">
    <location>
        <begin position="505"/>
        <end position="577"/>
    </location>
</feature>
<dbReference type="InterPro" id="IPR000504">
    <property type="entry name" value="RRM_dom"/>
</dbReference>
<name>A0AAD8ZSJ8_9TELE</name>
<evidence type="ECO:0000256" key="14">
    <source>
        <dbReference type="ARBA" id="ARBA00023273"/>
    </source>
</evidence>
<keyword evidence="5 19" id="KW-0812">Transmembrane</keyword>
<dbReference type="Proteomes" id="UP001239994">
    <property type="component" value="Unassembled WGS sequence"/>
</dbReference>
<feature type="compositionally biased region" description="Polar residues" evidence="18">
    <location>
        <begin position="467"/>
        <end position="477"/>
    </location>
</feature>
<feature type="compositionally biased region" description="Basic and acidic residues" evidence="18">
    <location>
        <begin position="787"/>
        <end position="810"/>
    </location>
</feature>
<keyword evidence="11 19" id="KW-0472">Membrane</keyword>
<keyword evidence="14" id="KW-0966">Cell projection</keyword>
<feature type="region of interest" description="Disordered" evidence="18">
    <location>
        <begin position="462"/>
        <end position="493"/>
    </location>
</feature>
<dbReference type="PROSITE" id="PS50171">
    <property type="entry name" value="ZF_MATRIN"/>
    <property type="match status" value="1"/>
</dbReference>
<dbReference type="InterPro" id="IPR035979">
    <property type="entry name" value="RBD_domain_sf"/>
</dbReference>
<evidence type="ECO:0000256" key="18">
    <source>
        <dbReference type="SAM" id="MobiDB-lite"/>
    </source>
</evidence>
<keyword evidence="7" id="KW-0863">Zinc-finger</keyword>
<dbReference type="InterPro" id="IPR003604">
    <property type="entry name" value="Matrin/U1-like-C_Znf_C2H2"/>
</dbReference>
<dbReference type="InterPro" id="IPR000690">
    <property type="entry name" value="Matrin/U1-C_Znf_C2H2"/>
</dbReference>
<feature type="region of interest" description="Disordered" evidence="18">
    <location>
        <begin position="29"/>
        <end position="55"/>
    </location>
</feature>
<evidence type="ECO:0000256" key="10">
    <source>
        <dbReference type="ARBA" id="ARBA00022989"/>
    </source>
</evidence>
<dbReference type="GO" id="GO:0035869">
    <property type="term" value="C:ciliary transition zone"/>
    <property type="evidence" value="ECO:0007669"/>
    <property type="project" value="TreeGrafter"/>
</dbReference>
<dbReference type="InterPro" id="IPR036236">
    <property type="entry name" value="Znf_C2H2_sf"/>
</dbReference>
<dbReference type="GO" id="GO:1905515">
    <property type="term" value="P:non-motile cilium assembly"/>
    <property type="evidence" value="ECO:0007669"/>
    <property type="project" value="TreeGrafter"/>
</dbReference>
<dbReference type="Gene3D" id="3.30.70.330">
    <property type="match status" value="3"/>
</dbReference>
<comment type="function">
    <text evidence="15">Part of the tectonic-like complex which is required for tissue-specific ciliogenesis and may regulate ciliary membrane composition.</text>
</comment>
<feature type="transmembrane region" description="Helical" evidence="19">
    <location>
        <begin position="1260"/>
        <end position="1282"/>
    </location>
</feature>
<dbReference type="GO" id="GO:0016020">
    <property type="term" value="C:membrane"/>
    <property type="evidence" value="ECO:0007669"/>
    <property type="project" value="UniProtKB-SubCell"/>
</dbReference>
<feature type="transmembrane region" description="Helical" evidence="19">
    <location>
        <begin position="1162"/>
        <end position="1184"/>
    </location>
</feature>
<keyword evidence="10 19" id="KW-1133">Transmembrane helix</keyword>
<dbReference type="PANTHER" id="PTHR13531">
    <property type="entry name" value="GEO07735P1-RELATED-RELATED"/>
    <property type="match status" value="1"/>
</dbReference>
<dbReference type="InterPro" id="IPR012677">
    <property type="entry name" value="Nucleotide-bd_a/b_plait_sf"/>
</dbReference>
<feature type="domain" description="RRM" evidence="20">
    <location>
        <begin position="585"/>
        <end position="658"/>
    </location>
</feature>
<dbReference type="SUPFAM" id="SSF57667">
    <property type="entry name" value="beta-beta-alpha zinc fingers"/>
    <property type="match status" value="1"/>
</dbReference>
<gene>
    <name evidence="22" type="ORF">P4O66_020460</name>
</gene>
<accession>A0AAD8ZSJ8</accession>
<dbReference type="GO" id="GO:0005634">
    <property type="term" value="C:nucleus"/>
    <property type="evidence" value="ECO:0007669"/>
    <property type="project" value="UniProtKB-SubCell"/>
</dbReference>
<evidence type="ECO:0000256" key="5">
    <source>
        <dbReference type="ARBA" id="ARBA00022692"/>
    </source>
</evidence>
<evidence type="ECO:0000313" key="23">
    <source>
        <dbReference type="Proteomes" id="UP001239994"/>
    </source>
</evidence>
<evidence type="ECO:0000256" key="8">
    <source>
        <dbReference type="ARBA" id="ARBA00022794"/>
    </source>
</evidence>
<keyword evidence="8" id="KW-0970">Cilium biogenesis/degradation</keyword>